<dbReference type="InterPro" id="IPR020422">
    <property type="entry name" value="TYR_PHOSPHATASE_DUAL_dom"/>
</dbReference>
<evidence type="ECO:0000256" key="7">
    <source>
        <dbReference type="RuleBase" id="RU366038"/>
    </source>
</evidence>
<dbReference type="GO" id="GO:0033549">
    <property type="term" value="F:MAP kinase phosphatase activity"/>
    <property type="evidence" value="ECO:0007669"/>
    <property type="project" value="TreeGrafter"/>
</dbReference>
<dbReference type="PROSITE" id="PS50056">
    <property type="entry name" value="TYR_PHOSPHATASE_2"/>
    <property type="match status" value="1"/>
</dbReference>
<dbReference type="RefSeq" id="XP_023653951.1">
    <property type="nucleotide sequence ID" value="XM_023798183.2"/>
</dbReference>
<comment type="function">
    <text evidence="7">Dual specificity phosphatase able to dephosphorylate phosphotyrosine, phosphoserine and phosphothreonine residues, with a preference for phosphotyrosine as a substrate.</text>
</comment>
<comment type="catalytic activity">
    <reaction evidence="7">
        <text>O-phospho-L-tyrosyl-[protein] + H2O = L-tyrosyl-[protein] + phosphate</text>
        <dbReference type="Rhea" id="RHEA:10684"/>
        <dbReference type="Rhea" id="RHEA-COMP:10136"/>
        <dbReference type="Rhea" id="RHEA-COMP:20101"/>
        <dbReference type="ChEBI" id="CHEBI:15377"/>
        <dbReference type="ChEBI" id="CHEBI:43474"/>
        <dbReference type="ChEBI" id="CHEBI:46858"/>
        <dbReference type="ChEBI" id="CHEBI:61978"/>
        <dbReference type="EC" id="3.1.3.48"/>
    </reaction>
</comment>
<dbReference type="InterPro" id="IPR020405">
    <property type="entry name" value="Atypical_DUSP_subfamA"/>
</dbReference>
<feature type="active site" description="Phosphocysteine intermediate" evidence="6">
    <location>
        <position position="122"/>
    </location>
</feature>
<protein>
    <recommendedName>
        <fullName evidence="7">Dual specificity protein phosphatase</fullName>
        <ecNumber evidence="7">3.1.3.16</ecNumber>
        <ecNumber evidence="7">3.1.3.48</ecNumber>
    </recommendedName>
</protein>
<dbReference type="SMART" id="SM00195">
    <property type="entry name" value="DSPc"/>
    <property type="match status" value="1"/>
</dbReference>
<proteinExistence type="inferred from homology"/>
<accession>A0A3B3R144</accession>
<dbReference type="InterPro" id="IPR000340">
    <property type="entry name" value="Dual-sp_phosphatase_cat-dom"/>
</dbReference>
<keyword evidence="3 7" id="KW-0904">Protein phosphatase</keyword>
<dbReference type="GO" id="GO:0008138">
    <property type="term" value="F:protein tyrosine/serine/threonine phosphatase activity"/>
    <property type="evidence" value="ECO:0007669"/>
    <property type="project" value="UniProtKB-UniRule"/>
</dbReference>
<dbReference type="GO" id="GO:0004725">
    <property type="term" value="F:protein tyrosine phosphatase activity"/>
    <property type="evidence" value="ECO:0007669"/>
    <property type="project" value="UniProtKB-EC"/>
</dbReference>
<dbReference type="InterPro" id="IPR016130">
    <property type="entry name" value="Tyr_Pase_AS"/>
</dbReference>
<dbReference type="PANTHER" id="PTHR45682:SF16">
    <property type="entry name" value="DUAL SPECIFICITY PROTEIN PHOSPHATASE"/>
    <property type="match status" value="1"/>
</dbReference>
<dbReference type="OrthoDB" id="253091at2759"/>
<dbReference type="PANTHER" id="PTHR45682">
    <property type="entry name" value="AGAP008228-PA"/>
    <property type="match status" value="1"/>
</dbReference>
<evidence type="ECO:0000256" key="1">
    <source>
        <dbReference type="ARBA" id="ARBA00008601"/>
    </source>
</evidence>
<evidence type="ECO:0000313" key="11">
    <source>
        <dbReference type="Proteomes" id="UP000261540"/>
    </source>
</evidence>
<comment type="catalytic activity">
    <reaction evidence="5 7">
        <text>O-phospho-L-threonyl-[protein] + H2O = L-threonyl-[protein] + phosphate</text>
        <dbReference type="Rhea" id="RHEA:47004"/>
        <dbReference type="Rhea" id="RHEA-COMP:11060"/>
        <dbReference type="Rhea" id="RHEA-COMP:11605"/>
        <dbReference type="ChEBI" id="CHEBI:15377"/>
        <dbReference type="ChEBI" id="CHEBI:30013"/>
        <dbReference type="ChEBI" id="CHEBI:43474"/>
        <dbReference type="ChEBI" id="CHEBI:61977"/>
        <dbReference type="EC" id="3.1.3.16"/>
    </reaction>
</comment>
<dbReference type="GO" id="GO:0005737">
    <property type="term" value="C:cytoplasm"/>
    <property type="evidence" value="ECO:0007669"/>
    <property type="project" value="TreeGrafter"/>
</dbReference>
<evidence type="ECO:0000259" key="8">
    <source>
        <dbReference type="PROSITE" id="PS50054"/>
    </source>
</evidence>
<evidence type="ECO:0000259" key="9">
    <source>
        <dbReference type="PROSITE" id="PS50056"/>
    </source>
</evidence>
<dbReference type="PRINTS" id="PR01908">
    <property type="entry name" value="ADSPHPHTASE"/>
</dbReference>
<dbReference type="Pfam" id="PF00782">
    <property type="entry name" value="DSPc"/>
    <property type="match status" value="1"/>
</dbReference>
<dbReference type="GeneID" id="111836674"/>
<dbReference type="SUPFAM" id="SSF52799">
    <property type="entry name" value="(Phosphotyrosine protein) phosphatases II"/>
    <property type="match status" value="1"/>
</dbReference>
<dbReference type="GO" id="GO:0004722">
    <property type="term" value="F:protein serine/threonine phosphatase activity"/>
    <property type="evidence" value="ECO:0007669"/>
    <property type="project" value="UniProtKB-EC"/>
</dbReference>
<evidence type="ECO:0000256" key="5">
    <source>
        <dbReference type="ARBA" id="ARBA00048336"/>
    </source>
</evidence>
<name>A0A3B3R144_9TELE</name>
<dbReference type="GO" id="GO:0043409">
    <property type="term" value="P:negative regulation of MAPK cascade"/>
    <property type="evidence" value="ECO:0007669"/>
    <property type="project" value="TreeGrafter"/>
</dbReference>
<comment type="similarity">
    <text evidence="1 7">Belongs to the protein-tyrosine phosphatase family. Non-receptor class dual specificity subfamily.</text>
</comment>
<feature type="domain" description="Tyrosine specific protein phosphatases" evidence="9">
    <location>
        <begin position="98"/>
        <end position="156"/>
    </location>
</feature>
<dbReference type="PRINTS" id="PR01909">
    <property type="entry name" value="ADSPHPHTASEA"/>
</dbReference>
<dbReference type="InterPro" id="IPR000387">
    <property type="entry name" value="Tyr_Pase_dom"/>
</dbReference>
<comment type="catalytic activity">
    <reaction evidence="4 7">
        <text>O-phospho-L-seryl-[protein] + H2O = L-seryl-[protein] + phosphate</text>
        <dbReference type="Rhea" id="RHEA:20629"/>
        <dbReference type="Rhea" id="RHEA-COMP:9863"/>
        <dbReference type="Rhea" id="RHEA-COMP:11604"/>
        <dbReference type="ChEBI" id="CHEBI:15377"/>
        <dbReference type="ChEBI" id="CHEBI:29999"/>
        <dbReference type="ChEBI" id="CHEBI:43474"/>
        <dbReference type="ChEBI" id="CHEBI:83421"/>
        <dbReference type="EC" id="3.1.3.16"/>
    </reaction>
</comment>
<reference evidence="10" key="1">
    <citation type="submission" date="2025-08" db="UniProtKB">
        <authorList>
            <consortium name="Ensembl"/>
        </authorList>
    </citation>
    <scope>IDENTIFICATION</scope>
</reference>
<dbReference type="EC" id="3.1.3.16" evidence="7"/>
<evidence type="ECO:0000256" key="6">
    <source>
        <dbReference type="PIRSR" id="PIRSR620405-1"/>
    </source>
</evidence>
<dbReference type="GeneTree" id="ENSGT00940000166490"/>
<dbReference type="Gene3D" id="3.90.190.10">
    <property type="entry name" value="Protein tyrosine phosphatase superfamily"/>
    <property type="match status" value="1"/>
</dbReference>
<evidence type="ECO:0000256" key="4">
    <source>
        <dbReference type="ARBA" id="ARBA00047761"/>
    </source>
</evidence>
<dbReference type="InterPro" id="IPR029021">
    <property type="entry name" value="Prot-tyrosine_phosphatase-like"/>
</dbReference>
<dbReference type="CDD" id="cd14515">
    <property type="entry name" value="DUSP3-like"/>
    <property type="match status" value="1"/>
</dbReference>
<sequence>MKSSQGKGHGYLSVADLENVLNTCKLQLTQIDEVWPNLYIGNVTIAQNRSALQNLGITHILNAAHSKKGSIGDQKYYGGNFVYCGIAADDSSYFDLNIYFRPAADFIHKALKEKDGKVLVHCIMGMSRSSTLVLAYLMLYHHLSLHSAIRKVIKKRAIYPNRNFLALLLDLDLQLKRKKRICVIL</sequence>
<dbReference type="PROSITE" id="PS50054">
    <property type="entry name" value="TYR_PHOSPHATASE_DUAL"/>
    <property type="match status" value="1"/>
</dbReference>
<keyword evidence="2 7" id="KW-0378">Hydrolase</keyword>
<evidence type="ECO:0000256" key="2">
    <source>
        <dbReference type="ARBA" id="ARBA00022801"/>
    </source>
</evidence>
<dbReference type="PROSITE" id="PS00383">
    <property type="entry name" value="TYR_PHOSPHATASE_1"/>
    <property type="match status" value="1"/>
</dbReference>
<evidence type="ECO:0000256" key="3">
    <source>
        <dbReference type="ARBA" id="ARBA00022912"/>
    </source>
</evidence>
<feature type="domain" description="Tyrosine-protein phosphatase" evidence="8">
    <location>
        <begin position="30"/>
        <end position="177"/>
    </location>
</feature>
<dbReference type="EC" id="3.1.3.48" evidence="7"/>
<dbReference type="Proteomes" id="UP000261540">
    <property type="component" value="Unplaced"/>
</dbReference>
<reference evidence="10" key="2">
    <citation type="submission" date="2025-09" db="UniProtKB">
        <authorList>
            <consortium name="Ensembl"/>
        </authorList>
    </citation>
    <scope>IDENTIFICATION</scope>
</reference>
<keyword evidence="11" id="KW-1185">Reference proteome</keyword>
<dbReference type="Ensembl" id="ENSPKIT00000036486.1">
    <property type="protein sequence ID" value="ENSPKIP00000012103.1"/>
    <property type="gene ID" value="ENSPKIG00000000016.1"/>
</dbReference>
<dbReference type="STRING" id="1676925.ENSPKIP00000012103"/>
<evidence type="ECO:0000313" key="10">
    <source>
        <dbReference type="Ensembl" id="ENSPKIP00000012103.1"/>
    </source>
</evidence>
<organism evidence="10 11">
    <name type="scientific">Paramormyrops kingsleyae</name>
    <dbReference type="NCBI Taxonomy" id="1676925"/>
    <lineage>
        <taxon>Eukaryota</taxon>
        <taxon>Metazoa</taxon>
        <taxon>Chordata</taxon>
        <taxon>Craniata</taxon>
        <taxon>Vertebrata</taxon>
        <taxon>Euteleostomi</taxon>
        <taxon>Actinopterygii</taxon>
        <taxon>Neopterygii</taxon>
        <taxon>Teleostei</taxon>
        <taxon>Osteoglossocephala</taxon>
        <taxon>Osteoglossomorpha</taxon>
        <taxon>Osteoglossiformes</taxon>
        <taxon>Mormyridae</taxon>
        <taxon>Paramormyrops</taxon>
    </lineage>
</organism>
<dbReference type="AlphaFoldDB" id="A0A3B3R144"/>